<geneLocation type="plasmid" evidence="1 2">
    <name>unnamed3</name>
</geneLocation>
<sequence length="54" mass="6058">MIRCIGPQTALQPFSTDVFSFTRFNEQDYIALIPQLLEHCCLLGGNGHENISCD</sequence>
<reference evidence="1 2" key="1">
    <citation type="submission" date="2018-02" db="EMBL/GenBank/DDBJ databases">
        <title>FDA/CDC Antimicrobial Resistant Isolate Bank Genome Sequencing.</title>
        <authorList>
            <person name="Benahmed F.H."/>
            <person name="Lutgring J.D."/>
            <person name="Yoo B."/>
            <person name="Machado M."/>
            <person name="Brown A."/>
            <person name="McAllister G."/>
            <person name="Perry A."/>
            <person name="Halpin A.L."/>
            <person name="Vavikolanu K."/>
            <person name="Ott S."/>
            <person name="Zhao X."/>
            <person name="Tallon L.J."/>
            <person name="Sadzewicz L."/>
            <person name="Aluvathingal J."/>
            <person name="Nadendla S."/>
            <person name="Voskania-kordi A."/>
            <person name="Simonyan V."/>
            <person name="Patel J."/>
            <person name="Shawar R.M."/>
        </authorList>
    </citation>
    <scope>NUCLEOTIDE SEQUENCE [LARGE SCALE GENOMIC DNA]</scope>
    <source>
        <strain evidence="1 2">AR_0356</strain>
        <plasmid evidence="1 2">unnamed3</plasmid>
    </source>
</reference>
<evidence type="ECO:0000313" key="1">
    <source>
        <dbReference type="EMBL" id="AVK02556.1"/>
    </source>
</evidence>
<protein>
    <submittedName>
        <fullName evidence="1">Uncharacterized protein</fullName>
    </submittedName>
</protein>
<proteinExistence type="predicted"/>
<keyword evidence="1" id="KW-0614">Plasmid</keyword>
<evidence type="ECO:0000313" key="2">
    <source>
        <dbReference type="Proteomes" id="UP000238390"/>
    </source>
</evidence>
<keyword evidence="2" id="KW-1185">Reference proteome</keyword>
<dbReference type="Proteomes" id="UP000238390">
    <property type="component" value="Plasmid unnamed3"/>
</dbReference>
<name>A0A2R3IKV5_9PSED</name>
<dbReference type="EMBL" id="CP027167">
    <property type="protein sequence ID" value="AVK02556.1"/>
    <property type="molecule type" value="Genomic_DNA"/>
</dbReference>
<dbReference type="AlphaFoldDB" id="A0A2R3IKV5"/>
<organism evidence="1 2">
    <name type="scientific">Pseudomonas paraeruginosa</name>
    <dbReference type="NCBI Taxonomy" id="2994495"/>
    <lineage>
        <taxon>Bacteria</taxon>
        <taxon>Pseudomonadati</taxon>
        <taxon>Pseudomonadota</taxon>
        <taxon>Gammaproteobacteria</taxon>
        <taxon>Pseudomonadales</taxon>
        <taxon>Pseudomonadaceae</taxon>
        <taxon>Pseudomonas</taxon>
    </lineage>
</organism>
<gene>
    <name evidence="1" type="ORF">CSB93_7018</name>
</gene>
<accession>A0A2R3IKV5</accession>